<dbReference type="PANTHER" id="PTHR11819">
    <property type="entry name" value="SOLUTE CARRIER FAMILY 5"/>
    <property type="match status" value="1"/>
</dbReference>
<evidence type="ECO:0000256" key="3">
    <source>
        <dbReference type="ARBA" id="ARBA00022692"/>
    </source>
</evidence>
<feature type="transmembrane region" description="Helical" evidence="7">
    <location>
        <begin position="346"/>
        <end position="367"/>
    </location>
</feature>
<dbReference type="KEGG" id="hyj:FHG12_00035"/>
<sequence length="558" mass="61126">MNQLATADYVVFLVYFLIVSTYGIWIYRRKLAHAGPQDSKDYFLAEGSLTWWAIGSSLIASNISAEQMVGMAGSGFKMGLAIATYEWMASITLIIVAVFFIPIYLKNHIFTMPQFLNQRYNSTVAMIMAIFWLMLYVVVNLTSILYLGAIAINSVSGISITACMYGLAIFAIFITLGGMRVIGFTDVIQVFFLILGGLATTYLALNLVAEHQGSSGVLNGLAIMKTAANDHLHMIFDRSNPNYMDLPGLTVLVGGMWIVNLNYWGCNQYITQRALGADLPTARFGLLFAAFLKLLMPVIVVLPGIAAFVLYKQNLFQTEMMQGGEINPDRAYPVLLNLLPVGLKGLSFAALTAAVVASLAGKANSIATIFTLDIYKKVINPEANEQRLVIVGKIAVVVAMILGVIIAPHLGIDKKGGFQYIQEYTGFVSPGIFAMFILGFFWKKTTANAALFATIGGFLLSVVLKFLPGFADLSFLAPFGFSIKNPEGVYEIPFLDRMGFVFVFCIIAMIIISLIENSQGKKTKGLEIDRSMFKTSRGFAIGSMIIFAVITALYTVFW</sequence>
<dbReference type="Gene3D" id="1.20.1730.10">
    <property type="entry name" value="Sodium/glucose cotransporter"/>
    <property type="match status" value="1"/>
</dbReference>
<dbReference type="PROSITE" id="PS50283">
    <property type="entry name" value="NA_SOLUT_SYMP_3"/>
    <property type="match status" value="1"/>
</dbReference>
<feature type="transmembrane region" description="Helical" evidence="7">
    <location>
        <begin position="388"/>
        <end position="412"/>
    </location>
</feature>
<feature type="transmembrane region" description="Helical" evidence="7">
    <location>
        <begin position="6"/>
        <end position="27"/>
    </location>
</feature>
<comment type="similarity">
    <text evidence="2 6">Belongs to the sodium:solute symporter (SSF) (TC 2.A.21) family.</text>
</comment>
<comment type="subcellular location">
    <subcellularLocation>
        <location evidence="1">Membrane</location>
        <topology evidence="1">Multi-pass membrane protein</topology>
    </subcellularLocation>
</comment>
<dbReference type="InterPro" id="IPR038377">
    <property type="entry name" value="Na/Glc_symporter_sf"/>
</dbReference>
<feature type="transmembrane region" description="Helical" evidence="7">
    <location>
        <begin position="190"/>
        <end position="209"/>
    </location>
</feature>
<feature type="transmembrane region" description="Helical" evidence="7">
    <location>
        <begin position="538"/>
        <end position="557"/>
    </location>
</feature>
<dbReference type="GO" id="GO:0005412">
    <property type="term" value="F:D-glucose:sodium symporter activity"/>
    <property type="evidence" value="ECO:0007669"/>
    <property type="project" value="TreeGrafter"/>
</dbReference>
<protein>
    <submittedName>
        <fullName evidence="8">Sodium/solute symporter</fullName>
    </submittedName>
</protein>
<evidence type="ECO:0000256" key="5">
    <source>
        <dbReference type="ARBA" id="ARBA00023136"/>
    </source>
</evidence>
<feature type="transmembrane region" description="Helical" evidence="7">
    <location>
        <begin position="246"/>
        <end position="265"/>
    </location>
</feature>
<dbReference type="OrthoDB" id="9814523at2"/>
<feature type="transmembrane region" description="Helical" evidence="7">
    <location>
        <begin position="424"/>
        <end position="442"/>
    </location>
</feature>
<accession>A0A5B7ZVI3</accession>
<feature type="transmembrane region" description="Helical" evidence="7">
    <location>
        <begin position="158"/>
        <end position="178"/>
    </location>
</feature>
<dbReference type="Pfam" id="PF00474">
    <property type="entry name" value="SSF"/>
    <property type="match status" value="1"/>
</dbReference>
<keyword evidence="3 7" id="KW-0812">Transmembrane</keyword>
<name>A0A5B7ZVI3_9BACT</name>
<organism evidence="8 9">
    <name type="scientific">Hymenobacter jejuensis</name>
    <dbReference type="NCBI Taxonomy" id="2502781"/>
    <lineage>
        <taxon>Bacteria</taxon>
        <taxon>Pseudomonadati</taxon>
        <taxon>Bacteroidota</taxon>
        <taxon>Cytophagia</taxon>
        <taxon>Cytophagales</taxon>
        <taxon>Hymenobacteraceae</taxon>
        <taxon>Hymenobacter</taxon>
    </lineage>
</organism>
<dbReference type="InterPro" id="IPR001734">
    <property type="entry name" value="Na/solute_symporter"/>
</dbReference>
<feature type="transmembrane region" description="Helical" evidence="7">
    <location>
        <begin position="449"/>
        <end position="471"/>
    </location>
</feature>
<gene>
    <name evidence="8" type="ORF">FHG12_00035</name>
</gene>
<keyword evidence="9" id="KW-1185">Reference proteome</keyword>
<evidence type="ECO:0000256" key="1">
    <source>
        <dbReference type="ARBA" id="ARBA00004141"/>
    </source>
</evidence>
<dbReference type="Proteomes" id="UP000305398">
    <property type="component" value="Chromosome"/>
</dbReference>
<evidence type="ECO:0000256" key="2">
    <source>
        <dbReference type="ARBA" id="ARBA00006434"/>
    </source>
</evidence>
<feature type="transmembrane region" description="Helical" evidence="7">
    <location>
        <begin position="498"/>
        <end position="517"/>
    </location>
</feature>
<feature type="transmembrane region" description="Helical" evidence="7">
    <location>
        <begin position="48"/>
        <end position="65"/>
    </location>
</feature>
<feature type="transmembrane region" description="Helical" evidence="7">
    <location>
        <begin position="126"/>
        <end position="152"/>
    </location>
</feature>
<feature type="transmembrane region" description="Helical" evidence="7">
    <location>
        <begin position="85"/>
        <end position="105"/>
    </location>
</feature>
<dbReference type="GO" id="GO:0005886">
    <property type="term" value="C:plasma membrane"/>
    <property type="evidence" value="ECO:0007669"/>
    <property type="project" value="TreeGrafter"/>
</dbReference>
<keyword evidence="5 7" id="KW-0472">Membrane</keyword>
<feature type="transmembrane region" description="Helical" evidence="7">
    <location>
        <begin position="286"/>
        <end position="311"/>
    </location>
</feature>
<evidence type="ECO:0000313" key="8">
    <source>
        <dbReference type="EMBL" id="QDA58585.1"/>
    </source>
</evidence>
<evidence type="ECO:0000256" key="7">
    <source>
        <dbReference type="SAM" id="Phobius"/>
    </source>
</evidence>
<dbReference type="AlphaFoldDB" id="A0A5B7ZVI3"/>
<dbReference type="EMBL" id="CP040896">
    <property type="protein sequence ID" value="QDA58585.1"/>
    <property type="molecule type" value="Genomic_DNA"/>
</dbReference>
<dbReference type="RefSeq" id="WP_139513465.1">
    <property type="nucleotide sequence ID" value="NZ_CP040896.1"/>
</dbReference>
<dbReference type="NCBIfam" id="TIGR00813">
    <property type="entry name" value="sss"/>
    <property type="match status" value="1"/>
</dbReference>
<reference evidence="8 9" key="1">
    <citation type="submission" date="2019-06" db="EMBL/GenBank/DDBJ databases">
        <authorList>
            <person name="Srinivasan S."/>
        </authorList>
    </citation>
    <scope>NUCLEOTIDE SEQUENCE [LARGE SCALE GENOMIC DNA]</scope>
    <source>
        <strain evidence="8 9">17J68-5</strain>
    </source>
</reference>
<proteinExistence type="inferred from homology"/>
<keyword evidence="4 7" id="KW-1133">Transmembrane helix</keyword>
<evidence type="ECO:0000256" key="6">
    <source>
        <dbReference type="RuleBase" id="RU362091"/>
    </source>
</evidence>
<evidence type="ECO:0000256" key="4">
    <source>
        <dbReference type="ARBA" id="ARBA00022989"/>
    </source>
</evidence>
<evidence type="ECO:0000313" key="9">
    <source>
        <dbReference type="Proteomes" id="UP000305398"/>
    </source>
</evidence>
<dbReference type="PANTHER" id="PTHR11819:SF195">
    <property type="entry name" value="SODIUM_GLUCOSE COTRANSPORTER 4"/>
    <property type="match status" value="1"/>
</dbReference>